<dbReference type="CDD" id="cd00093">
    <property type="entry name" value="HTH_XRE"/>
    <property type="match status" value="1"/>
</dbReference>
<dbReference type="STRING" id="1849968.A8C32_01700"/>
<evidence type="ECO:0000313" key="4">
    <source>
        <dbReference type="Proteomes" id="UP000095713"/>
    </source>
</evidence>
<dbReference type="EMBL" id="MDJD01000034">
    <property type="protein sequence ID" value="OEK08204.1"/>
    <property type="molecule type" value="Genomic_DNA"/>
</dbReference>
<dbReference type="PROSITE" id="PS50943">
    <property type="entry name" value="HTH_CROC1"/>
    <property type="match status" value="1"/>
</dbReference>
<dbReference type="SMART" id="SM00530">
    <property type="entry name" value="HTH_XRE"/>
    <property type="match status" value="1"/>
</dbReference>
<dbReference type="NCBIfam" id="NF041951">
    <property type="entry name" value="phage_RstR"/>
    <property type="match status" value="1"/>
</dbReference>
<sequence length="113" mass="13022">MNILNIGNRIIELRKQKGWSQTDLAKAIEASRDMIGKYERNDNLPSIEVAFKLADVFDISVDFLLGKGKHSTYDKETIKRLEDIESLDQQTRATLFNVIDTFLRDSKARLAYK</sequence>
<dbReference type="InterPro" id="IPR001387">
    <property type="entry name" value="Cro/C1-type_HTH"/>
</dbReference>
<organism evidence="3 4">
    <name type="scientific">Flavivirga aquatica</name>
    <dbReference type="NCBI Taxonomy" id="1849968"/>
    <lineage>
        <taxon>Bacteria</taxon>
        <taxon>Pseudomonadati</taxon>
        <taxon>Bacteroidota</taxon>
        <taxon>Flavobacteriia</taxon>
        <taxon>Flavobacteriales</taxon>
        <taxon>Flavobacteriaceae</taxon>
        <taxon>Flavivirga</taxon>
    </lineage>
</organism>
<dbReference type="RefSeq" id="WP_069829714.1">
    <property type="nucleotide sequence ID" value="NZ_MDJD01000034.1"/>
</dbReference>
<proteinExistence type="predicted"/>
<dbReference type="SUPFAM" id="SSF47413">
    <property type="entry name" value="lambda repressor-like DNA-binding domains"/>
    <property type="match status" value="1"/>
</dbReference>
<evidence type="ECO:0000313" key="3">
    <source>
        <dbReference type="EMBL" id="OEK08204.1"/>
    </source>
</evidence>
<feature type="domain" description="HTH cro/C1-type" evidence="2">
    <location>
        <begin position="10"/>
        <end position="64"/>
    </location>
</feature>
<name>A0A1E5TA08_9FLAO</name>
<comment type="caution">
    <text evidence="3">The sequence shown here is derived from an EMBL/GenBank/DDBJ whole genome shotgun (WGS) entry which is preliminary data.</text>
</comment>
<evidence type="ECO:0000256" key="1">
    <source>
        <dbReference type="ARBA" id="ARBA00023125"/>
    </source>
</evidence>
<keyword evidence="1" id="KW-0238">DNA-binding</keyword>
<dbReference type="GO" id="GO:0003677">
    <property type="term" value="F:DNA binding"/>
    <property type="evidence" value="ECO:0007669"/>
    <property type="project" value="UniProtKB-KW"/>
</dbReference>
<evidence type="ECO:0000259" key="2">
    <source>
        <dbReference type="PROSITE" id="PS50943"/>
    </source>
</evidence>
<reference evidence="3 4" key="1">
    <citation type="submission" date="2016-05" db="EMBL/GenBank/DDBJ databases">
        <title>Draft Genome Sequence of Algibacter sp. Strain SK-16 Isolated from the Surface Water of Aburatsubo Inlet.</title>
        <authorList>
            <person name="Wong S.-K."/>
            <person name="Yoshizawa S."/>
            <person name="Nakajima Y."/>
            <person name="Ogura Y."/>
            <person name="Tetsuya H."/>
            <person name="Hamasaki K."/>
        </authorList>
    </citation>
    <scope>NUCLEOTIDE SEQUENCE [LARGE SCALE GENOMIC DNA]</scope>
    <source>
        <strain evidence="3 4">SK-16</strain>
    </source>
</reference>
<dbReference type="PANTHER" id="PTHR46558:SF11">
    <property type="entry name" value="HTH-TYPE TRANSCRIPTIONAL REGULATOR XRE"/>
    <property type="match status" value="1"/>
</dbReference>
<keyword evidence="4" id="KW-1185">Reference proteome</keyword>
<dbReference type="Proteomes" id="UP000095713">
    <property type="component" value="Unassembled WGS sequence"/>
</dbReference>
<accession>A0A1E5TA08</accession>
<gene>
    <name evidence="3" type="ORF">A8C32_01700</name>
</gene>
<dbReference type="InterPro" id="IPR049639">
    <property type="entry name" value="RstR"/>
</dbReference>
<dbReference type="InterPro" id="IPR010982">
    <property type="entry name" value="Lambda_DNA-bd_dom_sf"/>
</dbReference>
<dbReference type="AlphaFoldDB" id="A0A1E5TA08"/>
<dbReference type="Pfam" id="PF01381">
    <property type="entry name" value="HTH_3"/>
    <property type="match status" value="1"/>
</dbReference>
<protein>
    <submittedName>
        <fullName evidence="3">Transcriptional regulator</fullName>
    </submittedName>
</protein>
<dbReference type="PANTHER" id="PTHR46558">
    <property type="entry name" value="TRACRIPTIONAL REGULATORY PROTEIN-RELATED-RELATED"/>
    <property type="match status" value="1"/>
</dbReference>
<dbReference type="Gene3D" id="1.10.260.40">
    <property type="entry name" value="lambda repressor-like DNA-binding domains"/>
    <property type="match status" value="1"/>
</dbReference>